<gene>
    <name evidence="2" type="ORF">DEBURN_LOCUS11788</name>
</gene>
<dbReference type="EMBL" id="CAJVPK010008610">
    <property type="protein sequence ID" value="CAG8661957.1"/>
    <property type="molecule type" value="Genomic_DNA"/>
</dbReference>
<feature type="non-terminal residue" evidence="2">
    <location>
        <position position="173"/>
    </location>
</feature>
<evidence type="ECO:0000313" key="2">
    <source>
        <dbReference type="EMBL" id="CAG8661957.1"/>
    </source>
</evidence>
<dbReference type="Proteomes" id="UP000789706">
    <property type="component" value="Unassembled WGS sequence"/>
</dbReference>
<name>A0A9N9E6J1_9GLOM</name>
<comment type="caution">
    <text evidence="2">The sequence shown here is derived from an EMBL/GenBank/DDBJ whole genome shotgun (WGS) entry which is preliminary data.</text>
</comment>
<sequence>IPIDVVVTDAYSYQAIVGNDWLSKVNAKIDWKEQLYAHSEIENGQRDEEKYIKIGENKEEIKFKENKVTILKEEDELKESVSINPKENEILDSDEIMDVNNFYLEKNSFREITNNASHGYGNTNFEIAEMIIKENNNLLEGFDLDLSPKEKTPQSSETCKASLDIPLPRNLSK</sequence>
<protein>
    <submittedName>
        <fullName evidence="2">5432_t:CDS:1</fullName>
    </submittedName>
</protein>
<dbReference type="AlphaFoldDB" id="A0A9N9E6J1"/>
<organism evidence="2 3">
    <name type="scientific">Diversispora eburnea</name>
    <dbReference type="NCBI Taxonomy" id="1213867"/>
    <lineage>
        <taxon>Eukaryota</taxon>
        <taxon>Fungi</taxon>
        <taxon>Fungi incertae sedis</taxon>
        <taxon>Mucoromycota</taxon>
        <taxon>Glomeromycotina</taxon>
        <taxon>Glomeromycetes</taxon>
        <taxon>Diversisporales</taxon>
        <taxon>Diversisporaceae</taxon>
        <taxon>Diversispora</taxon>
    </lineage>
</organism>
<feature type="region of interest" description="Disordered" evidence="1">
    <location>
        <begin position="148"/>
        <end position="173"/>
    </location>
</feature>
<proteinExistence type="predicted"/>
<accession>A0A9N9E6J1</accession>
<evidence type="ECO:0000256" key="1">
    <source>
        <dbReference type="SAM" id="MobiDB-lite"/>
    </source>
</evidence>
<keyword evidence="3" id="KW-1185">Reference proteome</keyword>
<dbReference type="OrthoDB" id="2433466at2759"/>
<evidence type="ECO:0000313" key="3">
    <source>
        <dbReference type="Proteomes" id="UP000789706"/>
    </source>
</evidence>
<feature type="non-terminal residue" evidence="2">
    <location>
        <position position="1"/>
    </location>
</feature>
<reference evidence="2" key="1">
    <citation type="submission" date="2021-06" db="EMBL/GenBank/DDBJ databases">
        <authorList>
            <person name="Kallberg Y."/>
            <person name="Tangrot J."/>
            <person name="Rosling A."/>
        </authorList>
    </citation>
    <scope>NUCLEOTIDE SEQUENCE</scope>
    <source>
        <strain evidence="2">AZ414A</strain>
    </source>
</reference>